<dbReference type="AlphaFoldDB" id="S3BZ48"/>
<dbReference type="Gene3D" id="1.10.1280.10">
    <property type="entry name" value="Di-copper center containing domain from catechol oxidase"/>
    <property type="match status" value="1"/>
</dbReference>
<keyword evidence="9" id="KW-1185">Reference proteome</keyword>
<sequence length="662" mass="72589">MAHLYVTWPLSTARLLFVAAVFVAALVPTVWATEEPAPYNYGFDVHEQLSRRSLKPYNPNTPFVVSGIASGSQQGSNKPKVYPRQEVREMEKNADLWTLYILGLSMMQYTPQSQLLSYYQVAGIHGVPWVEWNGVAPKSGSENTGYCTHVSELFLTWHRPYLALYEQILFSLVEYIASLYKNETERARYQAAAAQFRIPYMDWAAQPPTGESVLPNSVGSSPYVKITGPNGVQRIANPLYTYMFKPLNTTMFIENPYDLWVTTVRSPTTQDASAGSNNTAVSLALNQNFQSIQQRLYTLFSNYQNFSTFSNEAWIPTSSSDNYDSLESLHDTIHTLTGLQGHMAWIPFSSFDPIFFLHHCMVDRVFALWQILNPESWVMPTKAVLASYTTSEGEIQDSQTALTPFYKSANGTFWTSDDIRDMGVLGYTYDDMMDFPRSSLLATNSTTQGQVGALINRLYGSSSPATLGIINSEGYKRSDSSDASGPAQPLGLAGPHHAPSSVVVNNVYREWVANIHAPKQALNSTFFVDLFLGGSQVPAGDPSAWAYSPALVGTMSVFASPSGLSMAGMDMSGGHTSGVVPLTSALAQKVASGELASLDPEAVEPYLHQFLHCGVVTTGGTEVAPHDVPGLGVTIVSSRVEVPTSAEELPRWGVVTDHFDLV</sequence>
<reference evidence="8 9" key="1">
    <citation type="journal article" date="2013" name="BMC Genomics">
        <title>The genome and transcriptome of the pine saprophyte Ophiostoma piceae, and a comparison with the bark beetle-associated pine pathogen Grosmannia clavigera.</title>
        <authorList>
            <person name="Haridas S."/>
            <person name="Wang Y."/>
            <person name="Lim L."/>
            <person name="Massoumi Alamouti S."/>
            <person name="Jackman S."/>
            <person name="Docking R."/>
            <person name="Robertson G."/>
            <person name="Birol I."/>
            <person name="Bohlmann J."/>
            <person name="Breuil C."/>
        </authorList>
    </citation>
    <scope>NUCLEOTIDE SEQUENCE [LARGE SCALE GENOMIC DNA]</scope>
    <source>
        <strain evidence="8 9">UAMH 11346</strain>
    </source>
</reference>
<dbReference type="PRINTS" id="PR00092">
    <property type="entry name" value="TYROSINASE"/>
</dbReference>
<dbReference type="OMA" id="NGYCTHV"/>
<dbReference type="PANTHER" id="PTHR11474:SF32">
    <property type="entry name" value="TYROSINASE"/>
    <property type="match status" value="1"/>
</dbReference>
<evidence type="ECO:0000259" key="7">
    <source>
        <dbReference type="PROSITE" id="PS00498"/>
    </source>
</evidence>
<evidence type="ECO:0000313" key="8">
    <source>
        <dbReference type="EMBL" id="EPE04721.1"/>
    </source>
</evidence>
<dbReference type="Proteomes" id="UP000016923">
    <property type="component" value="Unassembled WGS sequence"/>
</dbReference>
<feature type="signal peptide" evidence="5">
    <location>
        <begin position="1"/>
        <end position="32"/>
    </location>
</feature>
<evidence type="ECO:0000256" key="5">
    <source>
        <dbReference type="SAM" id="SignalP"/>
    </source>
</evidence>
<dbReference type="InterPro" id="IPR008922">
    <property type="entry name" value="Di-copper_centre_dom_sf"/>
</dbReference>
<dbReference type="GO" id="GO:0004497">
    <property type="term" value="F:monooxygenase activity"/>
    <property type="evidence" value="ECO:0007669"/>
    <property type="project" value="UniProtKB-KW"/>
</dbReference>
<dbReference type="OrthoDB" id="6132182at2759"/>
<gene>
    <name evidence="8" type="ORF">F503_06270</name>
</gene>
<dbReference type="InterPro" id="IPR002227">
    <property type="entry name" value="Tyrosinase_Cu-bd"/>
</dbReference>
<dbReference type="GO" id="GO:0046872">
    <property type="term" value="F:metal ion binding"/>
    <property type="evidence" value="ECO:0007669"/>
    <property type="project" value="UniProtKB-KW"/>
</dbReference>
<dbReference type="PANTHER" id="PTHR11474">
    <property type="entry name" value="TYROSINASE FAMILY MEMBER"/>
    <property type="match status" value="1"/>
</dbReference>
<proteinExistence type="predicted"/>
<evidence type="ECO:0000259" key="6">
    <source>
        <dbReference type="PROSITE" id="PS00497"/>
    </source>
</evidence>
<protein>
    <submittedName>
        <fullName evidence="8">Tyrosinase</fullName>
    </submittedName>
</protein>
<dbReference type="STRING" id="1262450.S3BZ48"/>
<dbReference type="HOGENOM" id="CLU_013691_3_0_1"/>
<evidence type="ECO:0000256" key="3">
    <source>
        <dbReference type="ARBA" id="ARBA00023002"/>
    </source>
</evidence>
<dbReference type="VEuPathDB" id="FungiDB:F503_06270"/>
<evidence type="ECO:0000313" key="9">
    <source>
        <dbReference type="Proteomes" id="UP000016923"/>
    </source>
</evidence>
<dbReference type="Gene3D" id="2.60.310.20">
    <property type="match status" value="1"/>
</dbReference>
<accession>S3BZ48</accession>
<keyword evidence="2" id="KW-0479">Metal-binding</keyword>
<dbReference type="InterPro" id="IPR050316">
    <property type="entry name" value="Tyrosinase/Hemocyanin"/>
</dbReference>
<name>S3BZ48_OPHP1</name>
<dbReference type="eggNOG" id="ENOG502R1BY">
    <property type="taxonomic scope" value="Eukaryota"/>
</dbReference>
<keyword evidence="5" id="KW-0732">Signal</keyword>
<evidence type="ECO:0000256" key="2">
    <source>
        <dbReference type="ARBA" id="ARBA00022723"/>
    </source>
</evidence>
<dbReference type="Pfam" id="PF00264">
    <property type="entry name" value="Tyrosinase"/>
    <property type="match status" value="1"/>
</dbReference>
<evidence type="ECO:0000256" key="1">
    <source>
        <dbReference type="ARBA" id="ARBA00001973"/>
    </source>
</evidence>
<dbReference type="PROSITE" id="PS00498">
    <property type="entry name" value="TYROSINASE_2"/>
    <property type="match status" value="1"/>
</dbReference>
<dbReference type="InterPro" id="IPR041640">
    <property type="entry name" value="Tyrosinase_C"/>
</dbReference>
<dbReference type="EMBL" id="KE148159">
    <property type="protein sequence ID" value="EPE04721.1"/>
    <property type="molecule type" value="Genomic_DNA"/>
</dbReference>
<dbReference type="Pfam" id="PF18132">
    <property type="entry name" value="Tyrosinase_C"/>
    <property type="match status" value="1"/>
</dbReference>
<keyword evidence="4" id="KW-0503">Monooxygenase</keyword>
<dbReference type="SUPFAM" id="SSF48056">
    <property type="entry name" value="Di-copper centre-containing domain"/>
    <property type="match status" value="1"/>
</dbReference>
<dbReference type="PROSITE" id="PS00497">
    <property type="entry name" value="TYROSINASE_1"/>
    <property type="match status" value="1"/>
</dbReference>
<feature type="domain" description="Tyrosinase copper-binding" evidence="7">
    <location>
        <begin position="352"/>
        <end position="363"/>
    </location>
</feature>
<organism evidence="8 9">
    <name type="scientific">Ophiostoma piceae (strain UAMH 11346)</name>
    <name type="common">Sap stain fungus</name>
    <dbReference type="NCBI Taxonomy" id="1262450"/>
    <lineage>
        <taxon>Eukaryota</taxon>
        <taxon>Fungi</taxon>
        <taxon>Dikarya</taxon>
        <taxon>Ascomycota</taxon>
        <taxon>Pezizomycotina</taxon>
        <taxon>Sordariomycetes</taxon>
        <taxon>Sordariomycetidae</taxon>
        <taxon>Ophiostomatales</taxon>
        <taxon>Ophiostomataceae</taxon>
        <taxon>Ophiostoma</taxon>
    </lineage>
</organism>
<keyword evidence="3" id="KW-0560">Oxidoreductase</keyword>
<feature type="chain" id="PRO_5004506846" evidence="5">
    <location>
        <begin position="33"/>
        <end position="662"/>
    </location>
</feature>
<evidence type="ECO:0000256" key="4">
    <source>
        <dbReference type="ARBA" id="ARBA00023033"/>
    </source>
</evidence>
<comment type="cofactor">
    <cofactor evidence="1">
        <name>Cu(2+)</name>
        <dbReference type="ChEBI" id="CHEBI:29036"/>
    </cofactor>
</comment>
<feature type="domain" description="Tyrosinase copper-binding" evidence="6">
    <location>
        <begin position="149"/>
        <end position="166"/>
    </location>
</feature>